<accession>A0A117USE6</accession>
<dbReference type="InterPro" id="IPR011249">
    <property type="entry name" value="Metalloenz_LuxS/M16"/>
</dbReference>
<dbReference type="EMBL" id="LLZS01000009">
    <property type="protein sequence ID" value="KUR70001.1"/>
    <property type="molecule type" value="Genomic_DNA"/>
</dbReference>
<keyword evidence="2" id="KW-1185">Reference proteome</keyword>
<organism evidence="1 2">
    <name type="scientific">Novosphingobium fuchskuhlense</name>
    <dbReference type="NCBI Taxonomy" id="1117702"/>
    <lineage>
        <taxon>Bacteria</taxon>
        <taxon>Pseudomonadati</taxon>
        <taxon>Pseudomonadota</taxon>
        <taxon>Alphaproteobacteria</taxon>
        <taxon>Sphingomonadales</taxon>
        <taxon>Sphingomonadaceae</taxon>
        <taxon>Novosphingobium</taxon>
    </lineage>
</organism>
<dbReference type="Gene3D" id="3.30.830.10">
    <property type="entry name" value="Metalloenzyme, LuxS/M16 peptidase-like"/>
    <property type="match status" value="1"/>
</dbReference>
<protein>
    <recommendedName>
        <fullName evidence="3">Peptidase M16 C-terminal domain-containing protein</fullName>
    </recommendedName>
</protein>
<dbReference type="STRING" id="1117702.AQZ52_14025"/>
<dbReference type="Proteomes" id="UP000058012">
    <property type="component" value="Unassembled WGS sequence"/>
</dbReference>
<reference evidence="1 2" key="1">
    <citation type="submission" date="2015-10" db="EMBL/GenBank/DDBJ databases">
        <title>Draft genome sequence of Novosphingobium fuchskuhlense DSM 25065 isolated from a surface water sample of the southwest basin of Lake Grosse Fuchskuhle.</title>
        <authorList>
            <person name="Ruckert C."/>
            <person name="Winkler A."/>
            <person name="Glaeser J."/>
            <person name="Grossart H.-P."/>
            <person name="Kalinowski J."/>
            <person name="Glaeser S."/>
        </authorList>
    </citation>
    <scope>NUCLEOTIDE SEQUENCE [LARGE SCALE GENOMIC DNA]</scope>
    <source>
        <strain evidence="1 2">FNE08-7</strain>
    </source>
</reference>
<dbReference type="SUPFAM" id="SSF63411">
    <property type="entry name" value="LuxS/MPP-like metallohydrolase"/>
    <property type="match status" value="1"/>
</dbReference>
<proteinExistence type="predicted"/>
<evidence type="ECO:0000313" key="2">
    <source>
        <dbReference type="Proteomes" id="UP000058012"/>
    </source>
</evidence>
<sequence>MSYSDLDAWQQRSGHPVNVTLVPAASAFRLQGEVPSGELEAELALLTAYAREPGFRSDMATKIASVGQMMGMQIEGDTAALFTRAVQRTLYGSRYQELPEQREIEATTGAEMPALLERSLAMAPDIAIVGDIEVDAAIRAVAATLAAGGARPVESRSIPSIAMPMSGMRSMDFVNASAASPVRLGLYWTLPNYRSGRRDDRPARVAAAMIEARLAQSIFPASTVASPPVARAVAPADIKGGGYLGIVFSGPGMAVPQIRDFSTSILKRFAFGRFTAAELAHARQIVTAEHRAEVESNDWWAQRLGVVLRDEGTAQALGAEAGDQRVDRRAVAAVFRRLCRGIAPIIVVSNSAGPAANEGRLK</sequence>
<gene>
    <name evidence="1" type="ORF">AQZ52_14025</name>
</gene>
<dbReference type="GO" id="GO:0046872">
    <property type="term" value="F:metal ion binding"/>
    <property type="evidence" value="ECO:0007669"/>
    <property type="project" value="InterPro"/>
</dbReference>
<evidence type="ECO:0008006" key="3">
    <source>
        <dbReference type="Google" id="ProtNLM"/>
    </source>
</evidence>
<comment type="caution">
    <text evidence="1">The sequence shown here is derived from an EMBL/GenBank/DDBJ whole genome shotgun (WGS) entry which is preliminary data.</text>
</comment>
<evidence type="ECO:0000313" key="1">
    <source>
        <dbReference type="EMBL" id="KUR70001.1"/>
    </source>
</evidence>
<dbReference type="AlphaFoldDB" id="A0A117USE6"/>
<name>A0A117USE6_9SPHN</name>